<dbReference type="InterPro" id="IPR003593">
    <property type="entry name" value="AAA+_ATPase"/>
</dbReference>
<feature type="transmembrane region" description="Helical" evidence="7">
    <location>
        <begin position="122"/>
        <end position="144"/>
    </location>
</feature>
<dbReference type="InterPro" id="IPR003439">
    <property type="entry name" value="ABC_transporter-like_ATP-bd"/>
</dbReference>
<dbReference type="PROSITE" id="PS50929">
    <property type="entry name" value="ABC_TM1F"/>
    <property type="match status" value="1"/>
</dbReference>
<accession>N9W7C0</accession>
<feature type="transmembrane region" description="Helical" evidence="7">
    <location>
        <begin position="150"/>
        <end position="171"/>
    </location>
</feature>
<dbReference type="SUPFAM" id="SSF52540">
    <property type="entry name" value="P-loop containing nucleoside triphosphate hydrolases"/>
    <property type="match status" value="1"/>
</dbReference>
<keyword evidence="5 7" id="KW-1133">Transmembrane helix</keyword>
<dbReference type="eggNOG" id="COG1132">
    <property type="taxonomic scope" value="Bacteria"/>
</dbReference>
<dbReference type="GO" id="GO:0016887">
    <property type="term" value="F:ATP hydrolysis activity"/>
    <property type="evidence" value="ECO:0007669"/>
    <property type="project" value="InterPro"/>
</dbReference>
<evidence type="ECO:0000256" key="7">
    <source>
        <dbReference type="SAM" id="Phobius"/>
    </source>
</evidence>
<keyword evidence="11" id="KW-1185">Reference proteome</keyword>
<dbReference type="Pfam" id="PF00664">
    <property type="entry name" value="ABC_membrane"/>
    <property type="match status" value="1"/>
</dbReference>
<evidence type="ECO:0000256" key="1">
    <source>
        <dbReference type="ARBA" id="ARBA00004651"/>
    </source>
</evidence>
<feature type="transmembrane region" description="Helical" evidence="7">
    <location>
        <begin position="52"/>
        <end position="72"/>
    </location>
</feature>
<dbReference type="EMBL" id="AGYV01000016">
    <property type="protein sequence ID" value="ENY83427.1"/>
    <property type="molecule type" value="Genomic_DNA"/>
</dbReference>
<gene>
    <name evidence="10" type="ORF">HMPREF1094_04654</name>
</gene>
<dbReference type="Gene3D" id="1.20.1560.10">
    <property type="entry name" value="ABC transporter type 1, transmembrane domain"/>
    <property type="match status" value="1"/>
</dbReference>
<feature type="transmembrane region" description="Helical" evidence="7">
    <location>
        <begin position="237"/>
        <end position="257"/>
    </location>
</feature>
<dbReference type="PATRIC" id="fig|999413.4.peg.4966"/>
<feature type="transmembrane region" description="Helical" evidence="7">
    <location>
        <begin position="269"/>
        <end position="290"/>
    </location>
</feature>
<comment type="subcellular location">
    <subcellularLocation>
        <location evidence="1">Cell membrane</location>
        <topology evidence="1">Multi-pass membrane protein</topology>
    </subcellularLocation>
</comment>
<dbReference type="HOGENOM" id="CLU_000604_84_3_9"/>
<evidence type="ECO:0000259" key="9">
    <source>
        <dbReference type="PROSITE" id="PS50929"/>
    </source>
</evidence>
<evidence type="ECO:0000256" key="5">
    <source>
        <dbReference type="ARBA" id="ARBA00022989"/>
    </source>
</evidence>
<keyword evidence="4" id="KW-0067">ATP-binding</keyword>
<dbReference type="InterPro" id="IPR039421">
    <property type="entry name" value="Type_1_exporter"/>
</dbReference>
<evidence type="ECO:0000313" key="11">
    <source>
        <dbReference type="Proteomes" id="UP000013051"/>
    </source>
</evidence>
<dbReference type="SUPFAM" id="SSF90123">
    <property type="entry name" value="ABC transporter transmembrane region"/>
    <property type="match status" value="1"/>
</dbReference>
<dbReference type="Proteomes" id="UP000013051">
    <property type="component" value="Unassembled WGS sequence"/>
</dbReference>
<sequence length="536" mass="62586">MKKIITSFIKKHNSISIFIFVSVIYMLITMIIPVFTSSLINALTGEIHQKDAYKFIILIFILSVFTQIFYYIKDYNKMILTYGLQETMEQSILVSLYKTNYLNFANQDKVYLSQRIHTETSIVSSFVFEHMAGIITNLLMFIFAELILFLINPFYAVISLLSVPVYLILLFRMKDKVYNAQMLGKEADAKLKSTFYEQVQMIPMVKLNVKQKESASIYHGVFQTFLKTSKRIFNYMYLFYSIDGYLTAIVQILFFLYGVKLIAEGSMNIGEFTIVLSYYSLIMGTVRYFLDFSREYISFKGSVDFLNDVQKYKNEEEGTLCIREIQDVSIEKSTFQYDDAEKLQYPQRNIQNTGIVLVKGKNGSGKSTLMNIISTLYQIHPSMIKINGIMLSDIRLESLRNEFISYVPQEPCLWSLTLRENVQLQLQDIHDFSEFEQCINEKKLQPFYKSAKHFEEADWDKNISVFSTGQMKKLSILLELLKQKHIILFDEPTASLDAESCKEFISYLKLYKQNHLIFVVSHDHYFNDLYDAVIEL</sequence>
<dbReference type="RefSeq" id="WP_002611783.1">
    <property type="nucleotide sequence ID" value="NZ_KB850948.1"/>
</dbReference>
<evidence type="ECO:0000313" key="10">
    <source>
        <dbReference type="EMBL" id="ENY83427.1"/>
    </source>
</evidence>
<dbReference type="Gene3D" id="3.40.50.300">
    <property type="entry name" value="P-loop containing nucleotide triphosphate hydrolases"/>
    <property type="match status" value="1"/>
</dbReference>
<dbReference type="SMART" id="SM00382">
    <property type="entry name" value="AAA"/>
    <property type="match status" value="1"/>
</dbReference>
<dbReference type="PANTHER" id="PTHR43394:SF1">
    <property type="entry name" value="ATP-BINDING CASSETTE SUB-FAMILY B MEMBER 10, MITOCHONDRIAL"/>
    <property type="match status" value="1"/>
</dbReference>
<organism evidence="10 11">
    <name type="scientific">[Clostridium] innocuum 2959</name>
    <dbReference type="NCBI Taxonomy" id="999413"/>
    <lineage>
        <taxon>Bacteria</taxon>
        <taxon>Bacillati</taxon>
        <taxon>Bacillota</taxon>
        <taxon>Clostridia</taxon>
        <taxon>Eubacteriales</taxon>
        <taxon>Clostridiaceae</taxon>
        <taxon>Clostridium</taxon>
    </lineage>
</organism>
<comment type="caution">
    <text evidence="10">The sequence shown here is derived from an EMBL/GenBank/DDBJ whole genome shotgun (WGS) entry which is preliminary data.</text>
</comment>
<evidence type="ECO:0000256" key="2">
    <source>
        <dbReference type="ARBA" id="ARBA00022692"/>
    </source>
</evidence>
<dbReference type="AlphaFoldDB" id="N9W7C0"/>
<dbReference type="GO" id="GO:0005524">
    <property type="term" value="F:ATP binding"/>
    <property type="evidence" value="ECO:0007669"/>
    <property type="project" value="UniProtKB-KW"/>
</dbReference>
<feature type="domain" description="ABC transmembrane type-1" evidence="9">
    <location>
        <begin position="17"/>
        <end position="298"/>
    </location>
</feature>
<evidence type="ECO:0000256" key="4">
    <source>
        <dbReference type="ARBA" id="ARBA00022840"/>
    </source>
</evidence>
<evidence type="ECO:0000256" key="6">
    <source>
        <dbReference type="ARBA" id="ARBA00023136"/>
    </source>
</evidence>
<feature type="transmembrane region" description="Helical" evidence="7">
    <location>
        <begin position="12"/>
        <end position="32"/>
    </location>
</feature>
<dbReference type="GO" id="GO:0015421">
    <property type="term" value="F:ABC-type oligopeptide transporter activity"/>
    <property type="evidence" value="ECO:0007669"/>
    <property type="project" value="TreeGrafter"/>
</dbReference>
<evidence type="ECO:0000256" key="3">
    <source>
        <dbReference type="ARBA" id="ARBA00022741"/>
    </source>
</evidence>
<dbReference type="GO" id="GO:0005886">
    <property type="term" value="C:plasma membrane"/>
    <property type="evidence" value="ECO:0007669"/>
    <property type="project" value="UniProtKB-SubCell"/>
</dbReference>
<keyword evidence="3" id="KW-0547">Nucleotide-binding</keyword>
<proteinExistence type="predicted"/>
<name>N9W7C0_CLOIN</name>
<reference evidence="10 11" key="1">
    <citation type="submission" date="2013-01" db="EMBL/GenBank/DDBJ databases">
        <title>The Genome Sequence of Clostridium innocuum 2959.</title>
        <authorList>
            <consortium name="The Broad Institute Genome Sequencing Platform"/>
            <person name="Earl A."/>
            <person name="Ward D."/>
            <person name="Feldgarden M."/>
            <person name="Gevers D."/>
            <person name="Courvalin P."/>
            <person name="Lambert T."/>
            <person name="Walker B."/>
            <person name="Young S.K."/>
            <person name="Zeng Q."/>
            <person name="Gargeya S."/>
            <person name="Fitzgerald M."/>
            <person name="Haas B."/>
            <person name="Abouelleil A."/>
            <person name="Alvarado L."/>
            <person name="Arachchi H.M."/>
            <person name="Berlin A.M."/>
            <person name="Chapman S.B."/>
            <person name="Dewar J."/>
            <person name="Goldberg J."/>
            <person name="Griggs A."/>
            <person name="Gujja S."/>
            <person name="Hansen M."/>
            <person name="Howarth C."/>
            <person name="Imamovic A."/>
            <person name="Larimer J."/>
            <person name="McCowan C."/>
            <person name="Murphy C."/>
            <person name="Neiman D."/>
            <person name="Pearson M."/>
            <person name="Priest M."/>
            <person name="Roberts A."/>
            <person name="Saif S."/>
            <person name="Shea T."/>
            <person name="Sisk P."/>
            <person name="Sykes S."/>
            <person name="Wortman J."/>
            <person name="Nusbaum C."/>
            <person name="Birren B."/>
        </authorList>
    </citation>
    <scope>NUCLEOTIDE SEQUENCE [LARGE SCALE GENOMIC DNA]</scope>
    <source>
        <strain evidence="10 11">2959</strain>
    </source>
</reference>
<feature type="domain" description="ABC transporter" evidence="8">
    <location>
        <begin position="325"/>
        <end position="534"/>
    </location>
</feature>
<dbReference type="CDD" id="cd07346">
    <property type="entry name" value="ABC_6TM_exporters"/>
    <property type="match status" value="1"/>
</dbReference>
<keyword evidence="2 7" id="KW-0812">Transmembrane</keyword>
<dbReference type="InterPro" id="IPR011527">
    <property type="entry name" value="ABC1_TM_dom"/>
</dbReference>
<dbReference type="PANTHER" id="PTHR43394">
    <property type="entry name" value="ATP-DEPENDENT PERMEASE MDL1, MITOCHONDRIAL"/>
    <property type="match status" value="1"/>
</dbReference>
<dbReference type="Pfam" id="PF00005">
    <property type="entry name" value="ABC_tran"/>
    <property type="match status" value="1"/>
</dbReference>
<dbReference type="InterPro" id="IPR036640">
    <property type="entry name" value="ABC1_TM_sf"/>
</dbReference>
<protein>
    <recommendedName>
        <fullName evidence="12">ABC transmembrane type-1 domain-containing protein</fullName>
    </recommendedName>
</protein>
<dbReference type="PROSITE" id="PS50893">
    <property type="entry name" value="ABC_TRANSPORTER_2"/>
    <property type="match status" value="1"/>
</dbReference>
<dbReference type="InterPro" id="IPR027417">
    <property type="entry name" value="P-loop_NTPase"/>
</dbReference>
<evidence type="ECO:0000259" key="8">
    <source>
        <dbReference type="PROSITE" id="PS50893"/>
    </source>
</evidence>
<evidence type="ECO:0008006" key="12">
    <source>
        <dbReference type="Google" id="ProtNLM"/>
    </source>
</evidence>
<keyword evidence="6 7" id="KW-0472">Membrane</keyword>